<sequence length="148" mass="17283">MGVQPTRQGRLVEVDVSSDPLQDGDPTKRRTGMTSQPAPRRRNRRGSDDIKRDQLVDAFLHENKRSTRDGRSADDRMAEEFRQRYMDEMAARRQRRRPIPMTRQQKQLQQQRAKDVLKGPKLGGSRNERAAVRNILLQQEKEKAGMRF</sequence>
<dbReference type="EMBL" id="BBTG02000022">
    <property type="protein sequence ID" value="GAO16096.1"/>
    <property type="molecule type" value="Genomic_DNA"/>
</dbReference>
<dbReference type="Proteomes" id="UP000054053">
    <property type="component" value="Unassembled WGS sequence"/>
</dbReference>
<protein>
    <submittedName>
        <fullName evidence="2">Uncharacterized protein</fullName>
    </submittedName>
</protein>
<accession>A0A1B5KZK1</accession>
<feature type="compositionally biased region" description="Low complexity" evidence="1">
    <location>
        <begin position="99"/>
        <end position="111"/>
    </location>
</feature>
<evidence type="ECO:0000313" key="2">
    <source>
        <dbReference type="EMBL" id="GAO16096.1"/>
    </source>
</evidence>
<feature type="region of interest" description="Disordered" evidence="1">
    <location>
        <begin position="90"/>
        <end position="130"/>
    </location>
</feature>
<reference evidence="3" key="1">
    <citation type="journal article" date="2016" name="Genome Announc.">
        <title>Genome sequence of Ustilaginoidea virens IPU010, a rice pathogenic fungus causing false smut.</title>
        <authorList>
            <person name="Kumagai T."/>
            <person name="Ishii T."/>
            <person name="Terai G."/>
            <person name="Umemura M."/>
            <person name="Machida M."/>
            <person name="Asai K."/>
        </authorList>
    </citation>
    <scope>NUCLEOTIDE SEQUENCE [LARGE SCALE GENOMIC DNA]</scope>
    <source>
        <strain evidence="3">IPU010</strain>
    </source>
</reference>
<name>A0A1B5KZK1_USTVR</name>
<comment type="caution">
    <text evidence="2">The sequence shown here is derived from an EMBL/GenBank/DDBJ whole genome shotgun (WGS) entry which is preliminary data.</text>
</comment>
<proteinExistence type="predicted"/>
<evidence type="ECO:0000313" key="3">
    <source>
        <dbReference type="Proteomes" id="UP000054053"/>
    </source>
</evidence>
<evidence type="ECO:0000256" key="1">
    <source>
        <dbReference type="SAM" id="MobiDB-lite"/>
    </source>
</evidence>
<organism evidence="2 3">
    <name type="scientific">Ustilaginoidea virens</name>
    <name type="common">Rice false smut fungus</name>
    <name type="synonym">Villosiclava virens</name>
    <dbReference type="NCBI Taxonomy" id="1159556"/>
    <lineage>
        <taxon>Eukaryota</taxon>
        <taxon>Fungi</taxon>
        <taxon>Dikarya</taxon>
        <taxon>Ascomycota</taxon>
        <taxon>Pezizomycotina</taxon>
        <taxon>Sordariomycetes</taxon>
        <taxon>Hypocreomycetidae</taxon>
        <taxon>Hypocreales</taxon>
        <taxon>Clavicipitaceae</taxon>
        <taxon>Ustilaginoidea</taxon>
    </lineage>
</organism>
<feature type="compositionally biased region" description="Basic and acidic residues" evidence="1">
    <location>
        <begin position="45"/>
        <end position="76"/>
    </location>
</feature>
<gene>
    <name evidence="2" type="ORF">UVI_02039910</name>
</gene>
<feature type="region of interest" description="Disordered" evidence="1">
    <location>
        <begin position="1"/>
        <end position="76"/>
    </location>
</feature>
<dbReference type="AlphaFoldDB" id="A0A1B5KZK1"/>